<dbReference type="PANTHER" id="PTHR24171">
    <property type="entry name" value="ANKYRIN REPEAT DOMAIN-CONTAINING PROTEIN 39-RELATED"/>
    <property type="match status" value="1"/>
</dbReference>
<feature type="region of interest" description="Disordered" evidence="5">
    <location>
        <begin position="746"/>
        <end position="857"/>
    </location>
</feature>
<feature type="compositionally biased region" description="Acidic residues" evidence="5">
    <location>
        <begin position="790"/>
        <end position="808"/>
    </location>
</feature>
<keyword evidence="1" id="KW-0677">Repeat</keyword>
<evidence type="ECO:0000256" key="5">
    <source>
        <dbReference type="SAM" id="MobiDB-lite"/>
    </source>
</evidence>
<feature type="compositionally biased region" description="Low complexity" evidence="5">
    <location>
        <begin position="809"/>
        <end position="819"/>
    </location>
</feature>
<name>A0A9P7BBQ9_MAUEX</name>
<comment type="caution">
    <text evidence="6">The sequence shown here is derived from an EMBL/GenBank/DDBJ whole genome shotgun (WGS) entry which is preliminary data.</text>
</comment>
<dbReference type="Pfam" id="PF12796">
    <property type="entry name" value="Ank_2"/>
    <property type="match status" value="2"/>
</dbReference>
<dbReference type="PRINTS" id="PR01415">
    <property type="entry name" value="ANKYRIN"/>
</dbReference>
<evidence type="ECO:0000256" key="1">
    <source>
        <dbReference type="ARBA" id="ARBA00022737"/>
    </source>
</evidence>
<feature type="compositionally biased region" description="Basic and acidic residues" evidence="5">
    <location>
        <begin position="848"/>
        <end position="857"/>
    </location>
</feature>
<feature type="non-terminal residue" evidence="6">
    <location>
        <position position="1"/>
    </location>
</feature>
<feature type="compositionally biased region" description="Low complexity" evidence="5">
    <location>
        <begin position="566"/>
        <end position="577"/>
    </location>
</feature>
<dbReference type="SMART" id="SM00248">
    <property type="entry name" value="ANK"/>
    <property type="match status" value="5"/>
</dbReference>
<feature type="repeat" description="ANK" evidence="3">
    <location>
        <begin position="681"/>
        <end position="713"/>
    </location>
</feature>
<evidence type="ECO:0000256" key="2">
    <source>
        <dbReference type="ARBA" id="ARBA00023043"/>
    </source>
</evidence>
<feature type="repeat" description="ANK" evidence="3">
    <location>
        <begin position="437"/>
        <end position="469"/>
    </location>
</feature>
<dbReference type="PROSITE" id="PS50297">
    <property type="entry name" value="ANK_REP_REGION"/>
    <property type="match status" value="3"/>
</dbReference>
<dbReference type="AlphaFoldDB" id="A0A9P7BBQ9"/>
<dbReference type="PROSITE" id="PS50088">
    <property type="entry name" value="ANK_REPEAT"/>
    <property type="match status" value="3"/>
</dbReference>
<dbReference type="OrthoDB" id="194358at2759"/>
<evidence type="ECO:0000313" key="7">
    <source>
        <dbReference type="Proteomes" id="UP000750334"/>
    </source>
</evidence>
<accession>A0A9P7BBQ9</accession>
<feature type="region of interest" description="Disordered" evidence="5">
    <location>
        <begin position="541"/>
        <end position="604"/>
    </location>
</feature>
<gene>
    <name evidence="6" type="primary">HOS4</name>
    <name evidence="6" type="ORF">C6P45_001474</name>
</gene>
<reference evidence="6 7" key="1">
    <citation type="submission" date="2020-11" db="EMBL/GenBank/DDBJ databases">
        <title>Kefir isolates.</title>
        <authorList>
            <person name="Marcisauskas S."/>
            <person name="Kim Y."/>
            <person name="Blasche S."/>
        </authorList>
    </citation>
    <scope>NUCLEOTIDE SEQUENCE [LARGE SCALE GENOMIC DNA]</scope>
    <source>
        <strain evidence="6 7">OG2</strain>
    </source>
</reference>
<dbReference type="Gene3D" id="1.25.40.20">
    <property type="entry name" value="Ankyrin repeat-containing domain"/>
    <property type="match status" value="2"/>
</dbReference>
<feature type="region of interest" description="Disordered" evidence="5">
    <location>
        <begin position="1"/>
        <end position="22"/>
    </location>
</feature>
<keyword evidence="4" id="KW-0175">Coiled coil</keyword>
<proteinExistence type="predicted"/>
<organism evidence="6 7">
    <name type="scientific">Maudiozyma exigua</name>
    <name type="common">Yeast</name>
    <name type="synonym">Kazachstania exigua</name>
    <dbReference type="NCBI Taxonomy" id="34358"/>
    <lineage>
        <taxon>Eukaryota</taxon>
        <taxon>Fungi</taxon>
        <taxon>Dikarya</taxon>
        <taxon>Ascomycota</taxon>
        <taxon>Saccharomycotina</taxon>
        <taxon>Saccharomycetes</taxon>
        <taxon>Saccharomycetales</taxon>
        <taxon>Saccharomycetaceae</taxon>
        <taxon>Maudiozyma</taxon>
    </lineage>
</organism>
<feature type="compositionally biased region" description="Basic and acidic residues" evidence="5">
    <location>
        <begin position="40"/>
        <end position="134"/>
    </location>
</feature>
<evidence type="ECO:0000313" key="6">
    <source>
        <dbReference type="EMBL" id="KAG0670967.1"/>
    </source>
</evidence>
<dbReference type="InterPro" id="IPR036770">
    <property type="entry name" value="Ankyrin_rpt-contain_sf"/>
</dbReference>
<dbReference type="PANTHER" id="PTHR24171:SF8">
    <property type="entry name" value="BRCA1-ASSOCIATED RING DOMAIN PROTEIN 1"/>
    <property type="match status" value="1"/>
</dbReference>
<dbReference type="InterPro" id="IPR002110">
    <property type="entry name" value="Ankyrin_rpt"/>
</dbReference>
<feature type="coiled-coil region" evidence="4">
    <location>
        <begin position="931"/>
        <end position="967"/>
    </location>
</feature>
<feature type="compositionally biased region" description="Polar residues" evidence="5">
    <location>
        <begin position="135"/>
        <end position="149"/>
    </location>
</feature>
<feature type="repeat" description="ANK" evidence="3">
    <location>
        <begin position="472"/>
        <end position="504"/>
    </location>
</feature>
<sequence length="1202" mass="138271">MSNSADKQPIKKRSLSSYLSNVNSRKEELIKIAEKEKLRKEEEKIENERLAKKNLEQEKLNIERMEKERLEKDRLKQEELEREEHEKERLQKERLQKERLQKERFEQEQIEIEKKAEEGEKERLSRDKEEKDSPDQQNLVDIENLNQNSEIKKETITSTSSNAKPIPEIFTEHISHEIHHISTRNDNHLVKNDVDFEEEPTHSNQKSALEKNIDLQLHNTKQHDPFSRSKLKSMLTEPRKNDLDDEIMKEESIKPVEITNLSHEEADEIKDEFEDFNEIGSEGETEEGSPVKIRKGKLIRGDKMNLSQTKLDENLMVANNSDSELSDIDDDMKSIGLSSSFLHGRSSPGKESVLGLEKQPSAHELFPSSPIKKTVQMKDNTKSSHVAITKHPKSKKGLYRDSGGRTKLQIACDKGKIEQVKKLIEEGEININDQDNAGNTPLHEAALNGHIDIVKLLVEEGANINVQSYDMFQDTPLIDASANGHLDVVSYLLKHNADPTITNAKCMTAYEAIEEDSDLDESDKELVDDIKKKLRDSTKVWNEEHDSDINRNIPHSPRGRRSTPMSGHESSSRSGTSSRHDSYGPSGSHRQSGHNRSSSNDKGTVVNEQIPFYWNDITTANGKNKLLHAAKDGNLAYVGQYLENGGRPDFKSFFEAVKFGHSEITSIFLAFGASINGSSKDGITPLMVAVGRDHLTTVNLLLEAGADVLAKDKSGRNALFYARNSIVGLESTEEIKLIEDATKKAGGSIEVQDRRPPIATEIPTYTTSNKSTEKNSPKASNLENDKMESPIEDNNNDGEEEDSDDEDIIIPISRSSASPLANVSHNYSRKRRTPELEGHQTPISSEIPDLHKEEDGNSFEHDTKRLKQDISINDNEDNEDVTVPIIKKVHEETNEEREQRLKSEEEYRQRKIRNKKLKEQEMLHKMQEDERKRRQERIKQRDEEVKKLEEAKKLQELERLRHQQEDDLKMRLDIRSRYPLGLKIISQRLNNSGIDNDISEYLPIFFTNLSNDNEQKKYVLDLQLQILIGQDKYNEIISSIKMEEDNNSNSIISISIKNEQEMEPLWNMTKFIFLYGGKSNDNHTNELYETIQKLDFQTRLEFERTEYNKFAQLPLNWICLDNLFANDLELREKIINLPMTQIQLPNNVSRTTSNHREGTVTPIEHNNFKPMINEQWPIQLPVKLQYRHVVNNLCHHYRRIST</sequence>
<keyword evidence="7" id="KW-1185">Reference proteome</keyword>
<feature type="region of interest" description="Disordered" evidence="5">
    <location>
        <begin position="40"/>
        <end position="164"/>
    </location>
</feature>
<evidence type="ECO:0000256" key="3">
    <source>
        <dbReference type="PROSITE-ProRule" id="PRU00023"/>
    </source>
</evidence>
<protein>
    <submittedName>
        <fullName evidence="6">Set3 complex subunit</fullName>
    </submittedName>
</protein>
<keyword evidence="2 3" id="KW-0040">ANK repeat</keyword>
<evidence type="ECO:0000256" key="4">
    <source>
        <dbReference type="SAM" id="Coils"/>
    </source>
</evidence>
<dbReference type="Proteomes" id="UP000750334">
    <property type="component" value="Unassembled WGS sequence"/>
</dbReference>
<dbReference type="EMBL" id="PUHR01000017">
    <property type="protein sequence ID" value="KAG0670967.1"/>
    <property type="molecule type" value="Genomic_DNA"/>
</dbReference>
<dbReference type="SUPFAM" id="SSF48403">
    <property type="entry name" value="Ankyrin repeat"/>
    <property type="match status" value="1"/>
</dbReference>
<feature type="compositionally biased region" description="Polar residues" evidence="5">
    <location>
        <begin position="588"/>
        <end position="602"/>
    </location>
</feature>